<evidence type="ECO:0000313" key="8">
    <source>
        <dbReference type="EMBL" id="HDS10919.1"/>
    </source>
</evidence>
<evidence type="ECO:0000259" key="7">
    <source>
        <dbReference type="Pfam" id="PF01951"/>
    </source>
</evidence>
<evidence type="ECO:0000256" key="5">
    <source>
        <dbReference type="ARBA" id="ARBA00024970"/>
    </source>
</evidence>
<dbReference type="InterPro" id="IPR023572">
    <property type="entry name" value="Archease_dom"/>
</dbReference>
<dbReference type="GO" id="GO:0006388">
    <property type="term" value="P:tRNA splicing, via endonucleolytic cleavage and ligation"/>
    <property type="evidence" value="ECO:0007669"/>
    <property type="project" value="UniProtKB-UniRule"/>
</dbReference>
<dbReference type="HAMAP" id="MF_01222">
    <property type="entry name" value="Archease_arch"/>
    <property type="match status" value="1"/>
</dbReference>
<evidence type="ECO:0000256" key="3">
    <source>
        <dbReference type="ARBA" id="ARBA00022723"/>
    </source>
</evidence>
<feature type="binding site" evidence="6">
    <location>
        <position position="12"/>
    </location>
    <ligand>
        <name>Ca(2+)</name>
        <dbReference type="ChEBI" id="CHEBI:29108"/>
    </ligand>
</feature>
<feature type="binding site" evidence="6">
    <location>
        <position position="141"/>
    </location>
    <ligand>
        <name>Ca(2+)</name>
        <dbReference type="ChEBI" id="CHEBI:29108"/>
    </ligand>
</feature>
<dbReference type="PANTHER" id="PTHR12682">
    <property type="entry name" value="ARCHEASE"/>
    <property type="match status" value="1"/>
</dbReference>
<dbReference type="SUPFAM" id="SSF69819">
    <property type="entry name" value="MTH1598-like"/>
    <property type="match status" value="1"/>
</dbReference>
<sequence length="142" mass="16446">MCGYQFIEHTADVIVEAWGPTIEEAFEEAAKGMYEVMTDTSLVSKSEKLCLDVDGIDLENLLYRWLENLLIATDSKNLVFSDFKIEAIEKDKNTYRLRGCAYGEKFDRNKHRSKTSVKAVTYHQMKICEEGGEWKLRYTLDI</sequence>
<dbReference type="Gene3D" id="3.55.10.10">
    <property type="entry name" value="Archease domain"/>
    <property type="match status" value="1"/>
</dbReference>
<dbReference type="Pfam" id="PF01951">
    <property type="entry name" value="Archease"/>
    <property type="match status" value="1"/>
</dbReference>
<dbReference type="InterPro" id="IPR002804">
    <property type="entry name" value="Archease"/>
</dbReference>
<dbReference type="GO" id="GO:0005509">
    <property type="term" value="F:calcium ion binding"/>
    <property type="evidence" value="ECO:0007669"/>
    <property type="project" value="UniProtKB-UniRule"/>
</dbReference>
<name>A0A7C1E211_9CREN</name>
<dbReference type="PANTHER" id="PTHR12682:SF11">
    <property type="entry name" value="PROTEIN ARCHEASE"/>
    <property type="match status" value="1"/>
</dbReference>
<feature type="binding site" evidence="6">
    <location>
        <position position="142"/>
    </location>
    <ligand>
        <name>Ca(2+)</name>
        <dbReference type="ChEBI" id="CHEBI:29108"/>
    </ligand>
</feature>
<reference evidence="8" key="1">
    <citation type="journal article" date="2020" name="mSystems">
        <title>Genome- and Community-Level Interaction Insights into Carbon Utilization and Element Cycling Functions of Hydrothermarchaeota in Hydrothermal Sediment.</title>
        <authorList>
            <person name="Zhou Z."/>
            <person name="Liu Y."/>
            <person name="Xu W."/>
            <person name="Pan J."/>
            <person name="Luo Z.H."/>
            <person name="Li M."/>
        </authorList>
    </citation>
    <scope>NUCLEOTIDE SEQUENCE [LARGE SCALE GENOMIC DNA]</scope>
    <source>
        <strain evidence="8">SpSt-123</strain>
    </source>
</reference>
<evidence type="ECO:0000256" key="6">
    <source>
        <dbReference type="HAMAP-Rule" id="MF_01222"/>
    </source>
</evidence>
<accession>A0A7C1E211</accession>
<gene>
    <name evidence="8" type="ORF">ENO04_04835</name>
</gene>
<dbReference type="InterPro" id="IPR036820">
    <property type="entry name" value="Archease_dom_sf"/>
</dbReference>
<comment type="function">
    <text evidence="5 6">Activates the tRNA-splicing ligase complex by facilitating the enzymatic turnover of catalytic subunit RtcB. Acts by promoting the guanylylation of RtcB, a key intermediate step in tRNA ligation. Can also alter the NTP specificity of RtcB such that ATP, dGTP or ITP is used efficiently.</text>
</comment>
<evidence type="ECO:0000256" key="2">
    <source>
        <dbReference type="ARBA" id="ARBA00022694"/>
    </source>
</evidence>
<dbReference type="InterPro" id="IPR022952">
    <property type="entry name" value="Archease_arc"/>
</dbReference>
<proteinExistence type="inferred from homology"/>
<protein>
    <recommendedName>
        <fullName evidence="6">Protein archease</fullName>
    </recommendedName>
</protein>
<dbReference type="NCBIfam" id="NF001617">
    <property type="entry name" value="PRK00407.1"/>
    <property type="match status" value="1"/>
</dbReference>
<keyword evidence="4 6" id="KW-0106">Calcium</keyword>
<keyword evidence="3 6" id="KW-0479">Metal-binding</keyword>
<evidence type="ECO:0000256" key="4">
    <source>
        <dbReference type="ARBA" id="ARBA00022837"/>
    </source>
</evidence>
<comment type="caution">
    <text evidence="8">The sequence shown here is derived from an EMBL/GenBank/DDBJ whole genome shotgun (WGS) entry which is preliminary data.</text>
</comment>
<dbReference type="AlphaFoldDB" id="A0A7C1E211"/>
<dbReference type="EMBL" id="DSDY01000148">
    <property type="protein sequence ID" value="HDS10919.1"/>
    <property type="molecule type" value="Genomic_DNA"/>
</dbReference>
<organism evidence="8">
    <name type="scientific">Fervidicoccus fontis</name>
    <dbReference type="NCBI Taxonomy" id="683846"/>
    <lineage>
        <taxon>Archaea</taxon>
        <taxon>Thermoproteota</taxon>
        <taxon>Thermoprotei</taxon>
        <taxon>Fervidicoccales</taxon>
        <taxon>Fervidicoccaceae</taxon>
        <taxon>Fervidicoccus</taxon>
    </lineage>
</organism>
<keyword evidence="2 6" id="KW-0819">tRNA processing</keyword>
<evidence type="ECO:0000256" key="1">
    <source>
        <dbReference type="ARBA" id="ARBA00007963"/>
    </source>
</evidence>
<feature type="domain" description="Archease" evidence="7">
    <location>
        <begin position="4"/>
        <end position="142"/>
    </location>
</feature>
<comment type="similarity">
    <text evidence="1 6">Belongs to the archease family.</text>
</comment>